<dbReference type="Gene3D" id="1.10.357.10">
    <property type="entry name" value="Tetracycline Repressor, domain 2"/>
    <property type="match status" value="1"/>
</dbReference>
<dbReference type="InterPro" id="IPR050109">
    <property type="entry name" value="HTH-type_TetR-like_transc_reg"/>
</dbReference>
<organism evidence="6 7">
    <name type="scientific">Nannocystis punicea</name>
    <dbReference type="NCBI Taxonomy" id="2995304"/>
    <lineage>
        <taxon>Bacteria</taxon>
        <taxon>Pseudomonadati</taxon>
        <taxon>Myxococcota</taxon>
        <taxon>Polyangia</taxon>
        <taxon>Nannocystales</taxon>
        <taxon>Nannocystaceae</taxon>
        <taxon>Nannocystis</taxon>
    </lineage>
</organism>
<protein>
    <submittedName>
        <fullName evidence="6">TetR family transcriptional regulator</fullName>
    </submittedName>
</protein>
<evidence type="ECO:0000256" key="3">
    <source>
        <dbReference type="ARBA" id="ARBA00023163"/>
    </source>
</evidence>
<dbReference type="InterPro" id="IPR009057">
    <property type="entry name" value="Homeodomain-like_sf"/>
</dbReference>
<evidence type="ECO:0000256" key="2">
    <source>
        <dbReference type="ARBA" id="ARBA00023125"/>
    </source>
</evidence>
<keyword evidence="7" id="KW-1185">Reference proteome</keyword>
<dbReference type="PANTHER" id="PTHR30055">
    <property type="entry name" value="HTH-TYPE TRANSCRIPTIONAL REGULATOR RUTR"/>
    <property type="match status" value="1"/>
</dbReference>
<dbReference type="InterPro" id="IPR001647">
    <property type="entry name" value="HTH_TetR"/>
</dbReference>
<dbReference type="PANTHER" id="PTHR30055:SF234">
    <property type="entry name" value="HTH-TYPE TRANSCRIPTIONAL REGULATOR BETI"/>
    <property type="match status" value="1"/>
</dbReference>
<dbReference type="InterPro" id="IPR036271">
    <property type="entry name" value="Tet_transcr_reg_TetR-rel_C_sf"/>
</dbReference>
<dbReference type="SUPFAM" id="SSF46689">
    <property type="entry name" value="Homeodomain-like"/>
    <property type="match status" value="1"/>
</dbReference>
<evidence type="ECO:0000259" key="5">
    <source>
        <dbReference type="PROSITE" id="PS50977"/>
    </source>
</evidence>
<dbReference type="EMBL" id="CP114040">
    <property type="protein sequence ID" value="WAS96961.1"/>
    <property type="molecule type" value="Genomic_DNA"/>
</dbReference>
<sequence length="223" mass="25008">MPRERFYNLSPEARARLLGVAMREFAERGLEGASLNAILAAAGLSKGAYYYYFEDKEDLFVTAIAGALDEVLARLSLPDFERLKPAEYWPALERAVATWSELFESSRELLRASQQLDAARLNSPRFAAVLDRGRALWRRLIAAGQRLGCVRTDVPLEALVRMVEVNDHALDEQFRAEHGGGFTRRDFEAHVRLVFDTFRRLLAVDAAATPAGGRAAARKKRAR</sequence>
<accession>A0ABY7HCN7</accession>
<name>A0ABY7HCN7_9BACT</name>
<evidence type="ECO:0000256" key="4">
    <source>
        <dbReference type="PROSITE-ProRule" id="PRU00335"/>
    </source>
</evidence>
<proteinExistence type="predicted"/>
<feature type="DNA-binding region" description="H-T-H motif" evidence="4">
    <location>
        <begin position="34"/>
        <end position="53"/>
    </location>
</feature>
<dbReference type="RefSeq" id="WP_269039324.1">
    <property type="nucleotide sequence ID" value="NZ_CP114040.1"/>
</dbReference>
<dbReference type="PROSITE" id="PS50977">
    <property type="entry name" value="HTH_TETR_2"/>
    <property type="match status" value="1"/>
</dbReference>
<evidence type="ECO:0000313" key="7">
    <source>
        <dbReference type="Proteomes" id="UP001164459"/>
    </source>
</evidence>
<keyword evidence="3" id="KW-0804">Transcription</keyword>
<evidence type="ECO:0000313" key="6">
    <source>
        <dbReference type="EMBL" id="WAS96961.1"/>
    </source>
</evidence>
<keyword evidence="2 4" id="KW-0238">DNA-binding</keyword>
<feature type="domain" description="HTH tetR-type" evidence="5">
    <location>
        <begin position="11"/>
        <end position="71"/>
    </location>
</feature>
<dbReference type="SUPFAM" id="SSF48498">
    <property type="entry name" value="Tetracyclin repressor-like, C-terminal domain"/>
    <property type="match status" value="1"/>
</dbReference>
<gene>
    <name evidence="6" type="ORF">O0S08_12500</name>
</gene>
<dbReference type="Proteomes" id="UP001164459">
    <property type="component" value="Chromosome"/>
</dbReference>
<keyword evidence="1" id="KW-0805">Transcription regulation</keyword>
<evidence type="ECO:0000256" key="1">
    <source>
        <dbReference type="ARBA" id="ARBA00023015"/>
    </source>
</evidence>
<dbReference type="PRINTS" id="PR00455">
    <property type="entry name" value="HTHTETR"/>
</dbReference>
<reference evidence="6" key="1">
    <citation type="submission" date="2022-11" db="EMBL/GenBank/DDBJ databases">
        <title>Minimal conservation of predation-associated metabolite biosynthetic gene clusters underscores biosynthetic potential of Myxococcota including descriptions for ten novel species: Archangium lansinium sp. nov., Myxococcus landrumus sp. nov., Nannocystis bai.</title>
        <authorList>
            <person name="Ahearne A."/>
            <person name="Stevens C."/>
            <person name="Dowd S."/>
        </authorList>
    </citation>
    <scope>NUCLEOTIDE SEQUENCE</scope>
    <source>
        <strain evidence="6">Fl3</strain>
    </source>
</reference>
<dbReference type="Pfam" id="PF00440">
    <property type="entry name" value="TetR_N"/>
    <property type="match status" value="1"/>
</dbReference>